<name>A0A1G6VUI5_9ACTN</name>
<evidence type="ECO:0000259" key="1">
    <source>
        <dbReference type="Pfam" id="PF07398"/>
    </source>
</evidence>
<dbReference type="AlphaFoldDB" id="A0A1G6VUI5"/>
<organism evidence="3 4">
    <name type="scientific">Glycomyces harbinensis</name>
    <dbReference type="NCBI Taxonomy" id="58114"/>
    <lineage>
        <taxon>Bacteria</taxon>
        <taxon>Bacillati</taxon>
        <taxon>Actinomycetota</taxon>
        <taxon>Actinomycetes</taxon>
        <taxon>Glycomycetales</taxon>
        <taxon>Glycomycetaceae</taxon>
        <taxon>Glycomyces</taxon>
    </lineage>
</organism>
<evidence type="ECO:0000313" key="4">
    <source>
        <dbReference type="Proteomes" id="UP000198949"/>
    </source>
</evidence>
<dbReference type="EMBL" id="FNAD01000005">
    <property type="protein sequence ID" value="SDD56485.1"/>
    <property type="molecule type" value="Genomic_DNA"/>
</dbReference>
<dbReference type="InterPro" id="IPR010872">
    <property type="entry name" value="MDMPI_C-term_domain"/>
</dbReference>
<sequence>MDTASYLRCFLRELDGFRACLTKGDLTVPIAYREDPDYPLDLAGLAARVGAANLFVAATVTDFSGADSPPDGTPPKTPDDRAELVRWVEGTGEVLVMALDTEPGTPAWGFYTPPNAGHWQRSIAVETMLHRWDAEQALGEPGPLDPELSGEGITEVFDVLAPRQIGRGKAWPPDACIRLDATDTEDWWTFGPGDPVAEVRGTAADLLLLLRGRKTAYDEAFAWSGERNTALSVLKGPLT</sequence>
<gene>
    <name evidence="3" type="ORF">SAMN05216270_105104</name>
</gene>
<dbReference type="PANTHER" id="PTHR40758:SF1">
    <property type="entry name" value="CONSERVED PROTEIN"/>
    <property type="match status" value="1"/>
</dbReference>
<dbReference type="STRING" id="58114.SAMN05216270_105104"/>
<dbReference type="OrthoDB" id="3671213at2"/>
<dbReference type="GO" id="GO:0046872">
    <property type="term" value="F:metal ion binding"/>
    <property type="evidence" value="ECO:0007669"/>
    <property type="project" value="InterPro"/>
</dbReference>
<dbReference type="PANTHER" id="PTHR40758">
    <property type="entry name" value="CONSERVED PROTEIN"/>
    <property type="match status" value="1"/>
</dbReference>
<dbReference type="Pfam" id="PF07398">
    <property type="entry name" value="MDMPI_C"/>
    <property type="match status" value="1"/>
</dbReference>
<evidence type="ECO:0000313" key="3">
    <source>
        <dbReference type="EMBL" id="SDD56485.1"/>
    </source>
</evidence>
<reference evidence="4" key="1">
    <citation type="submission" date="2016-10" db="EMBL/GenBank/DDBJ databases">
        <authorList>
            <person name="Varghese N."/>
            <person name="Submissions S."/>
        </authorList>
    </citation>
    <scope>NUCLEOTIDE SEQUENCE [LARGE SCALE GENOMIC DNA]</scope>
    <source>
        <strain evidence="4">CGMCC 4.3516</strain>
    </source>
</reference>
<dbReference type="RefSeq" id="WP_091033111.1">
    <property type="nucleotide sequence ID" value="NZ_FNAD01000005.1"/>
</dbReference>
<feature type="domain" description="MDMPI C-terminal" evidence="1">
    <location>
        <begin position="149"/>
        <end position="228"/>
    </location>
</feature>
<proteinExistence type="predicted"/>
<feature type="domain" description="Mycothiol-dependent maleylpyruvate isomerase metal-binding" evidence="2">
    <location>
        <begin position="45"/>
        <end position="134"/>
    </location>
</feature>
<dbReference type="InterPro" id="IPR024344">
    <property type="entry name" value="MDMPI_metal-binding"/>
</dbReference>
<dbReference type="Proteomes" id="UP000198949">
    <property type="component" value="Unassembled WGS sequence"/>
</dbReference>
<dbReference type="NCBIfam" id="TIGR03083">
    <property type="entry name" value="maleylpyruvate isomerase family mycothiol-dependent enzyme"/>
    <property type="match status" value="1"/>
</dbReference>
<keyword evidence="4" id="KW-1185">Reference proteome</keyword>
<dbReference type="InterPro" id="IPR017517">
    <property type="entry name" value="Maleyloyr_isom"/>
</dbReference>
<dbReference type="Pfam" id="PF11716">
    <property type="entry name" value="MDMPI_N"/>
    <property type="match status" value="1"/>
</dbReference>
<dbReference type="GO" id="GO:0005886">
    <property type="term" value="C:plasma membrane"/>
    <property type="evidence" value="ECO:0007669"/>
    <property type="project" value="TreeGrafter"/>
</dbReference>
<accession>A0A1G6VUI5</accession>
<evidence type="ECO:0000259" key="2">
    <source>
        <dbReference type="Pfam" id="PF11716"/>
    </source>
</evidence>
<protein>
    <submittedName>
        <fullName evidence="3">TIGR03083 family protein</fullName>
    </submittedName>
</protein>